<keyword evidence="2" id="KW-0732">Signal</keyword>
<reference evidence="3 4" key="1">
    <citation type="submission" date="2012-07" db="EMBL/GenBank/DDBJ databases">
        <title>Draft genome sequence of Desulfovibrio magneticus str. Maddingley MBC34 obtained from a metagenomic sequence of a methanogenic enrichment isolated from coal-seam formation water in Victoria, Australia.</title>
        <authorList>
            <person name="Greenfield P."/>
            <person name="Hendry P."/>
            <person name="Li D."/>
            <person name="Rosewarne C.P."/>
            <person name="Tran-Dinh N."/>
            <person name="Elbourne L.D.H."/>
            <person name="Paulsen I.T."/>
            <person name="Midgley D.J."/>
        </authorList>
    </citation>
    <scope>NUCLEOTIDE SEQUENCE [LARGE SCALE GENOMIC DNA]</scope>
    <source>
        <strain evidence="4">Maddingley MBC34</strain>
    </source>
</reference>
<dbReference type="PANTHER" id="PTHR14136:SF17">
    <property type="entry name" value="BTB_POZ DOMAIN-CONTAINING PROTEIN KCTD9"/>
    <property type="match status" value="1"/>
</dbReference>
<dbReference type="AlphaFoldDB" id="K6GBW0"/>
<dbReference type="SUPFAM" id="SSF141571">
    <property type="entry name" value="Pentapeptide repeat-like"/>
    <property type="match status" value="1"/>
</dbReference>
<feature type="chain" id="PRO_5003891333" evidence="2">
    <location>
        <begin position="22"/>
        <end position="408"/>
    </location>
</feature>
<comment type="caution">
    <text evidence="3">The sequence shown here is derived from an EMBL/GenBank/DDBJ whole genome shotgun (WGS) entry which is preliminary data.</text>
</comment>
<dbReference type="Pfam" id="PF00805">
    <property type="entry name" value="Pentapeptide"/>
    <property type="match status" value="2"/>
</dbReference>
<evidence type="ECO:0000313" key="4">
    <source>
        <dbReference type="Proteomes" id="UP000006272"/>
    </source>
</evidence>
<evidence type="ECO:0000313" key="3">
    <source>
        <dbReference type="EMBL" id="EKO38579.1"/>
    </source>
</evidence>
<feature type="transmembrane region" description="Helical" evidence="1">
    <location>
        <begin position="280"/>
        <end position="299"/>
    </location>
</feature>
<feature type="transmembrane region" description="Helical" evidence="1">
    <location>
        <begin position="335"/>
        <end position="355"/>
    </location>
</feature>
<protein>
    <submittedName>
        <fullName evidence="3">Putative low-complexity protein</fullName>
    </submittedName>
</protein>
<dbReference type="Proteomes" id="UP000006272">
    <property type="component" value="Unassembled WGS sequence"/>
</dbReference>
<accession>K6GBW0</accession>
<dbReference type="PANTHER" id="PTHR14136">
    <property type="entry name" value="BTB_POZ DOMAIN-CONTAINING PROTEIN KCTD9"/>
    <property type="match status" value="1"/>
</dbReference>
<sequence>MGTTQNFSLLFFILCFSIAFTSTPSISIASDKTTPWTGRLGDGTSLASDDFREIVLRHKDWLDSNGAKGIKADFSNADLSGIDLEKIRPLTEDIAAGRLAGINLAKSNFAGAILAKANLTCSNFSEANFSRANLAEANFSGANLTKANMPHTNLYKTNLGGANLYNADLSYAQFNTTDMDGATLTNAILNYATYESVVHSPSPSNIGGIKGLDTLTFNTSDGYSGLALLRSSLRLAGLRESERQLTLSIERGRLHYKDSIERYTHLILFYLPCSYGESPLRPIFILALLTPLFATIYYFSITRGTNKNNIYIIWPDERIQKNIGSKTPTRVSSSGIAAVGWAFYFSILSASRIGWRDLNLGSWIVNLQRREYLLKAIGWTRTISGIQSLISVYLLALSVLTYFGRPFE</sequence>
<feature type="signal peptide" evidence="2">
    <location>
        <begin position="1"/>
        <end position="21"/>
    </location>
</feature>
<dbReference type="Gene3D" id="2.160.20.80">
    <property type="entry name" value="E3 ubiquitin-protein ligase SopA"/>
    <property type="match status" value="1"/>
</dbReference>
<name>K6GBW0_9BACT</name>
<evidence type="ECO:0000256" key="1">
    <source>
        <dbReference type="SAM" id="Phobius"/>
    </source>
</evidence>
<proteinExistence type="predicted"/>
<organism evidence="3 4">
    <name type="scientific">Solidesulfovibrio magneticus str. Maddingley MBC34</name>
    <dbReference type="NCBI Taxonomy" id="1206767"/>
    <lineage>
        <taxon>Bacteria</taxon>
        <taxon>Pseudomonadati</taxon>
        <taxon>Thermodesulfobacteriota</taxon>
        <taxon>Desulfovibrionia</taxon>
        <taxon>Desulfovibrionales</taxon>
        <taxon>Desulfovibrionaceae</taxon>
        <taxon>Solidesulfovibrio</taxon>
    </lineage>
</organism>
<feature type="transmembrane region" description="Helical" evidence="1">
    <location>
        <begin position="383"/>
        <end position="403"/>
    </location>
</feature>
<dbReference type="EMBL" id="ALAO01000233">
    <property type="protein sequence ID" value="EKO38579.1"/>
    <property type="molecule type" value="Genomic_DNA"/>
</dbReference>
<evidence type="ECO:0000256" key="2">
    <source>
        <dbReference type="SAM" id="SignalP"/>
    </source>
</evidence>
<keyword evidence="1" id="KW-1133">Transmembrane helix</keyword>
<dbReference type="InterPro" id="IPR051082">
    <property type="entry name" value="Pentapeptide-BTB/POZ_domain"/>
</dbReference>
<keyword evidence="1" id="KW-0472">Membrane</keyword>
<gene>
    <name evidence="3" type="ORF">B193_2730</name>
</gene>
<dbReference type="InterPro" id="IPR001646">
    <property type="entry name" value="5peptide_repeat"/>
</dbReference>
<keyword evidence="1" id="KW-0812">Transmembrane</keyword>